<dbReference type="Proteomes" id="UP000279562">
    <property type="component" value="Unassembled WGS sequence"/>
</dbReference>
<organism evidence="2 3">
    <name type="scientific">Prevotella heparinolytica</name>
    <dbReference type="NCBI Taxonomy" id="28113"/>
    <lineage>
        <taxon>Bacteria</taxon>
        <taxon>Pseudomonadati</taxon>
        <taxon>Bacteroidota</taxon>
        <taxon>Bacteroidia</taxon>
        <taxon>Bacteroidales</taxon>
        <taxon>Bacteroidaceae</taxon>
        <taxon>Bacteroides</taxon>
    </lineage>
</organism>
<keyword evidence="3" id="KW-1185">Reference proteome</keyword>
<reference evidence="2 3" key="1">
    <citation type="submission" date="2018-11" db="EMBL/GenBank/DDBJ databases">
        <title>Genomes From Bacteria Associated with the Canine Oral Cavity: a Test Case for Automated Genome-Based Taxonomic Assignment.</title>
        <authorList>
            <person name="Coil D.A."/>
            <person name="Jospin G."/>
            <person name="Darling A.E."/>
            <person name="Wallis C."/>
            <person name="Davis I.J."/>
            <person name="Harris S."/>
            <person name="Eisen J.A."/>
            <person name="Holcombe L.J."/>
            <person name="O'Flynn C."/>
        </authorList>
    </citation>
    <scope>NUCLEOTIDE SEQUENCE [LARGE SCALE GENOMIC DNA]</scope>
    <source>
        <strain evidence="2 3">OH1047_COT-310</strain>
    </source>
</reference>
<dbReference type="AlphaFoldDB" id="A0A3P2A817"/>
<dbReference type="EMBL" id="RQYF01000029">
    <property type="protein sequence ID" value="RRD91088.1"/>
    <property type="molecule type" value="Genomic_DNA"/>
</dbReference>
<dbReference type="InterPro" id="IPR036278">
    <property type="entry name" value="Sialidase_sf"/>
</dbReference>
<comment type="caution">
    <text evidence="2">The sequence shown here is derived from an EMBL/GenBank/DDBJ whole genome shotgun (WGS) entry which is preliminary data.</text>
</comment>
<proteinExistence type="predicted"/>
<dbReference type="SUPFAM" id="SSF50939">
    <property type="entry name" value="Sialidases"/>
    <property type="match status" value="1"/>
</dbReference>
<feature type="chain" id="PRO_5018246615" evidence="1">
    <location>
        <begin position="29"/>
        <end position="445"/>
    </location>
</feature>
<gene>
    <name evidence="2" type="ORF">EII33_07535</name>
</gene>
<evidence type="ECO:0000313" key="3">
    <source>
        <dbReference type="Proteomes" id="UP000279562"/>
    </source>
</evidence>
<dbReference type="RefSeq" id="WP_125239183.1">
    <property type="nucleotide sequence ID" value="NZ_JALFAM010000011.1"/>
</dbReference>
<accession>A0A3P2A817</accession>
<keyword evidence="1" id="KW-0732">Signal</keyword>
<evidence type="ECO:0000256" key="1">
    <source>
        <dbReference type="SAM" id="SignalP"/>
    </source>
</evidence>
<protein>
    <submittedName>
        <fullName evidence="2">Neuraminidase</fullName>
    </submittedName>
</protein>
<sequence>MRNKAKRWLRLFVPVVLGIGSSWGTLSAQSVGIGFQPEVRLVEVGKGYSRTSVNTTIFRNNSVVTHGDEQYIGYYDGDGSLTLGKRTAGSEQWTLHRTQYKGNVEDAHNVVSIMLDGDGYLHVAFDHHGHPLNYCRSLAPYSLELGEKKPMTGIDEHNVTYPEFYLLPGGNLLFAYRSGSSGRGNLVLNGYDVKNRKWHRIQDVLIDGEEQRSAYWQMYVDERGTIHLSWVWRETWHVETNHDLCYARSFDNGVTWYKSDGEKYELPIRVANAEYACRIPQESELINQTGMSADAEGNPYIASYWRDADSDVPQYRVVWHDGQKWNIRQVSSRRTPFSLKGGGTKMIPVSRPRIVVDKGEVFYLFRDVERGSRVSVAHTEDVATGRWNICDLTGFSVDAWEPSHDTELWKQKRLLHLFVQKTMQGDGEQAVEIAAQPIYVLEVLK</sequence>
<dbReference type="Pfam" id="PF15892">
    <property type="entry name" value="BNR_4"/>
    <property type="match status" value="1"/>
</dbReference>
<feature type="signal peptide" evidence="1">
    <location>
        <begin position="1"/>
        <end position="28"/>
    </location>
</feature>
<name>A0A3P2A817_9BACE</name>
<evidence type="ECO:0000313" key="2">
    <source>
        <dbReference type="EMBL" id="RRD91088.1"/>
    </source>
</evidence>